<reference evidence="1 2" key="1">
    <citation type="journal article" date="2018" name="Mol. Biol. Evol.">
        <title>Broad Genomic Sampling Reveals a Smut Pathogenic Ancestry of the Fungal Clade Ustilaginomycotina.</title>
        <authorList>
            <person name="Kijpornyongpan T."/>
            <person name="Mondo S.J."/>
            <person name="Barry K."/>
            <person name="Sandor L."/>
            <person name="Lee J."/>
            <person name="Lipzen A."/>
            <person name="Pangilinan J."/>
            <person name="LaButti K."/>
            <person name="Hainaut M."/>
            <person name="Henrissat B."/>
            <person name="Grigoriev I.V."/>
            <person name="Spatafora J.W."/>
            <person name="Aime M.C."/>
        </authorList>
    </citation>
    <scope>NUCLEOTIDE SEQUENCE [LARGE SCALE GENOMIC DNA]</scope>
    <source>
        <strain evidence="1 2">SA 807</strain>
    </source>
</reference>
<evidence type="ECO:0000313" key="1">
    <source>
        <dbReference type="EMBL" id="PWN48845.1"/>
    </source>
</evidence>
<sequence>ECALPETYQTWFQLTNLHIYLLLVRFRALPPDQAKIYSQELVNHFFIDAESRMRDRFGVQTSRLVKGYMRDMHMQHRGSVLGLDEGLVGGDHRLAQAIWRNVWGAGWGTVAGVKRKLEGVDRNAEGEKDDPEGEPELARDLASFDPELEKRTATSPYARAAATRRAEEMANKFKQSVSPPTSTDAATFDSLPEMTFPIHLLRVTKFIRRETNRLAELSDDEIRMGIVQNRGGGRDQSGMAKRRSEEAAYATRSIASFGKI</sequence>
<gene>
    <name evidence="1" type="ORF">IE53DRAFT_318649</name>
</gene>
<evidence type="ECO:0000313" key="2">
    <source>
        <dbReference type="Proteomes" id="UP000245626"/>
    </source>
</evidence>
<protein>
    <submittedName>
        <fullName evidence="1">Uncharacterized protein</fullName>
    </submittedName>
</protein>
<proteinExistence type="predicted"/>
<organism evidence="1 2">
    <name type="scientific">Violaceomyces palustris</name>
    <dbReference type="NCBI Taxonomy" id="1673888"/>
    <lineage>
        <taxon>Eukaryota</taxon>
        <taxon>Fungi</taxon>
        <taxon>Dikarya</taxon>
        <taxon>Basidiomycota</taxon>
        <taxon>Ustilaginomycotina</taxon>
        <taxon>Ustilaginomycetes</taxon>
        <taxon>Violaceomycetales</taxon>
        <taxon>Violaceomycetaceae</taxon>
        <taxon>Violaceomyces</taxon>
    </lineage>
</organism>
<name>A0ACD0NSR8_9BASI</name>
<dbReference type="EMBL" id="KZ820133">
    <property type="protein sequence ID" value="PWN48845.1"/>
    <property type="molecule type" value="Genomic_DNA"/>
</dbReference>
<dbReference type="Proteomes" id="UP000245626">
    <property type="component" value="Unassembled WGS sequence"/>
</dbReference>
<feature type="non-terminal residue" evidence="1">
    <location>
        <position position="1"/>
    </location>
</feature>
<accession>A0ACD0NSR8</accession>
<keyword evidence="2" id="KW-1185">Reference proteome</keyword>